<dbReference type="CDD" id="cd16443">
    <property type="entry name" value="LplA"/>
    <property type="match status" value="1"/>
</dbReference>
<evidence type="ECO:0000259" key="1">
    <source>
        <dbReference type="PROSITE" id="PS51733"/>
    </source>
</evidence>
<dbReference type="PROSITE" id="PS51733">
    <property type="entry name" value="BPL_LPL_CATALYTIC"/>
    <property type="match status" value="1"/>
</dbReference>
<accession>A0A1F7S2B2</accession>
<dbReference type="InterPro" id="IPR050664">
    <property type="entry name" value="Octanoyltrans_LipM/LipL"/>
</dbReference>
<proteinExistence type="predicted"/>
<reference evidence="2 3" key="1">
    <citation type="journal article" date="2016" name="Nat. Commun.">
        <title>Thousands of microbial genomes shed light on interconnected biogeochemical processes in an aquifer system.</title>
        <authorList>
            <person name="Anantharaman K."/>
            <person name="Brown C.T."/>
            <person name="Hug L.A."/>
            <person name="Sharon I."/>
            <person name="Castelle C.J."/>
            <person name="Probst A.J."/>
            <person name="Thomas B.C."/>
            <person name="Singh A."/>
            <person name="Wilkins M.J."/>
            <person name="Karaoz U."/>
            <person name="Brodie E.L."/>
            <person name="Williams K.H."/>
            <person name="Hubbard S.S."/>
            <person name="Banfield J.F."/>
        </authorList>
    </citation>
    <scope>NUCLEOTIDE SEQUENCE [LARGE SCALE GENOMIC DNA]</scope>
</reference>
<dbReference type="PANTHER" id="PTHR43679">
    <property type="entry name" value="OCTANOYLTRANSFERASE LIPM-RELATED"/>
    <property type="match status" value="1"/>
</dbReference>
<comment type="caution">
    <text evidence="2">The sequence shown here is derived from an EMBL/GenBank/DDBJ whole genome shotgun (WGS) entry which is preliminary data.</text>
</comment>
<dbReference type="Gene3D" id="3.30.930.10">
    <property type="entry name" value="Bira Bifunctional Protein, Domain 2"/>
    <property type="match status" value="1"/>
</dbReference>
<dbReference type="PANTHER" id="PTHR43679:SF2">
    <property type="entry name" value="OCTANOYL-[GCVH]:PROTEIN N-OCTANOYLTRANSFERASE"/>
    <property type="match status" value="1"/>
</dbReference>
<evidence type="ECO:0000313" key="3">
    <source>
        <dbReference type="Proteomes" id="UP000179266"/>
    </source>
</evidence>
<evidence type="ECO:0000313" key="2">
    <source>
        <dbReference type="EMBL" id="OGL47438.1"/>
    </source>
</evidence>
<organism evidence="2 3">
    <name type="scientific">Candidatus Schekmanbacteria bacterium RBG_13_48_7</name>
    <dbReference type="NCBI Taxonomy" id="1817878"/>
    <lineage>
        <taxon>Bacteria</taxon>
        <taxon>Candidatus Schekmaniibacteriota</taxon>
    </lineage>
</organism>
<name>A0A1F7S2B2_9BACT</name>
<dbReference type="SUPFAM" id="SSF55681">
    <property type="entry name" value="Class II aaRS and biotin synthetases"/>
    <property type="match status" value="1"/>
</dbReference>
<sequence>MTNTEKWRLLNSGFCDPVYNMALDEALLMGASKHVLMPTIRFYGWTRPAITLGYRQDYFKDLNIEEVKKEKIPVIRRITGGLGVYHWNEITYSTVFQYSTLNDIKTAKQWYELISLGLVEALNQLGINASVVSEKSNKKFSIRGRIENADQQPMCFALPLGVDITVNGKKIVGSAQRKFKNIFLQQGSILVKRDPEKEIAFFHLPDTKKVPESYENIYNKVTSISEEIETVPEFSDLIILFKKGMEKILKIHLIEGDTLDSEKIWCDELIETKYSTEKWNFHGSWQVQYQSLK</sequence>
<dbReference type="InterPro" id="IPR045864">
    <property type="entry name" value="aa-tRNA-synth_II/BPL/LPL"/>
</dbReference>
<feature type="domain" description="BPL/LPL catalytic" evidence="1">
    <location>
        <begin position="34"/>
        <end position="253"/>
    </location>
</feature>
<dbReference type="Pfam" id="PF21948">
    <property type="entry name" value="LplA-B_cat"/>
    <property type="match status" value="1"/>
</dbReference>
<dbReference type="EMBL" id="MGDD01000073">
    <property type="protein sequence ID" value="OGL47438.1"/>
    <property type="molecule type" value="Genomic_DNA"/>
</dbReference>
<gene>
    <name evidence="2" type="ORF">A2161_01005</name>
</gene>
<protein>
    <recommendedName>
        <fullName evidence="1">BPL/LPL catalytic domain-containing protein</fullName>
    </recommendedName>
</protein>
<dbReference type="AlphaFoldDB" id="A0A1F7S2B2"/>
<dbReference type="InterPro" id="IPR004143">
    <property type="entry name" value="BPL_LPL_catalytic"/>
</dbReference>
<dbReference type="Proteomes" id="UP000179266">
    <property type="component" value="Unassembled WGS sequence"/>
</dbReference>